<dbReference type="SUPFAM" id="SSF48726">
    <property type="entry name" value="Immunoglobulin"/>
    <property type="match status" value="1"/>
</dbReference>
<dbReference type="Proteomes" id="UP000287033">
    <property type="component" value="Unassembled WGS sequence"/>
</dbReference>
<reference evidence="16 17" key="1">
    <citation type="journal article" date="2018" name="Nat. Ecol. Evol.">
        <title>Shark genomes provide insights into elasmobranch evolution and the origin of vertebrates.</title>
        <authorList>
            <person name="Hara Y"/>
            <person name="Yamaguchi K"/>
            <person name="Onimaru K"/>
            <person name="Kadota M"/>
            <person name="Koyanagi M"/>
            <person name="Keeley SD"/>
            <person name="Tatsumi K"/>
            <person name="Tanaka K"/>
            <person name="Motone F"/>
            <person name="Kageyama Y"/>
            <person name="Nozu R"/>
            <person name="Adachi N"/>
            <person name="Nishimura O"/>
            <person name="Nakagawa R"/>
            <person name="Tanegashima C"/>
            <person name="Kiyatake I"/>
            <person name="Matsumoto R"/>
            <person name="Murakumo K"/>
            <person name="Nishida K"/>
            <person name="Terakita A"/>
            <person name="Kuratani S"/>
            <person name="Sato K"/>
            <person name="Hyodo S Kuraku.S."/>
        </authorList>
    </citation>
    <scope>NUCLEOTIDE SEQUENCE [LARGE SCALE GENOMIC DNA]</scope>
</reference>
<dbReference type="Pfam" id="PF13855">
    <property type="entry name" value="LRR_8"/>
    <property type="match status" value="1"/>
</dbReference>
<dbReference type="InterPro" id="IPR013783">
    <property type="entry name" value="Ig-like_fold"/>
</dbReference>
<protein>
    <recommendedName>
        <fullName evidence="15">Ig-like domain-containing protein</fullName>
    </recommendedName>
</protein>
<keyword evidence="7" id="KW-0130">Cell adhesion</keyword>
<dbReference type="PANTHER" id="PTHR24368">
    <property type="entry name" value="AMPHOTERIN-INDUCED PROTEIN"/>
    <property type="match status" value="1"/>
</dbReference>
<dbReference type="InterPro" id="IPR032675">
    <property type="entry name" value="LRR_dom_sf"/>
</dbReference>
<dbReference type="PANTHER" id="PTHR24368:SF1">
    <property type="entry name" value="AMPHOTERIN-INDUCED PROTEIN 1"/>
    <property type="match status" value="1"/>
</dbReference>
<keyword evidence="3" id="KW-0433">Leucine-rich repeat</keyword>
<evidence type="ECO:0000256" key="13">
    <source>
        <dbReference type="SAM" id="MobiDB-lite"/>
    </source>
</evidence>
<comment type="caution">
    <text evidence="16">The sequence shown here is derived from an EMBL/GenBank/DDBJ whole genome shotgun (WGS) entry which is preliminary data.</text>
</comment>
<accession>A0A401T3H5</accession>
<evidence type="ECO:0000256" key="2">
    <source>
        <dbReference type="ARBA" id="ARBA00005670"/>
    </source>
</evidence>
<evidence type="ECO:0000313" key="16">
    <source>
        <dbReference type="EMBL" id="GCC37195.1"/>
    </source>
</evidence>
<dbReference type="AlphaFoldDB" id="A0A401T3H5"/>
<gene>
    <name evidence="16" type="ORF">chiPu_0015696</name>
</gene>
<keyword evidence="6" id="KW-0677">Repeat</keyword>
<feature type="compositionally biased region" description="Polar residues" evidence="13">
    <location>
        <begin position="430"/>
        <end position="441"/>
    </location>
</feature>
<feature type="transmembrane region" description="Helical" evidence="14">
    <location>
        <begin position="387"/>
        <end position="407"/>
    </location>
</feature>
<keyword evidence="12" id="KW-0393">Immunoglobulin domain</keyword>
<keyword evidence="11" id="KW-0325">Glycoprotein</keyword>
<sequence length="506" mass="57005">MWVSCLLESHLSRGYHCRVSHLTVLLLITVCANCPLSVLSLNCHSACICASNIVSCSKKELVNIPKSLPEYTAVLDLSYNSLTHLRAKWTTVRLFRLHTLLLSHNGLFFTSEEAFTEVPHLKYLDLSSNKLKALEELHFQGLEDLEVLLLYNNQISQIDRTAFEGLDSLKKLYLSQNLIARFPLELVKENTRLTALELLDVSSNKIKSLPVQELNSLPAYLKNGLYIHNNPLSCHCNLYLMVTQWHARQFSSAVDFRNEFKCVLPFNHKVSIKLFELQEDYMNCSTVIDSEVEAFLEGTLTFHCDTRLRNMNKVWVTPDNETIQPGHNNRSLKVFPNGSLWLGNLRLEDSGIYTCLATSSQFNETIHVQLKVHNSTVSPAHESLNTAYTTLVGCVASVILVLIYLYLTPCHCRCRSKAEKQRSQQEESIHSSMLSAASTHDVSGDKAAMDRRVAFIEPSKDMQGQNGKLKPNAVEEFEDKRLLTVPRKKSDCGSVGSVSSDSPIVV</sequence>
<evidence type="ECO:0000256" key="11">
    <source>
        <dbReference type="ARBA" id="ARBA00023180"/>
    </source>
</evidence>
<evidence type="ECO:0000256" key="8">
    <source>
        <dbReference type="ARBA" id="ARBA00022989"/>
    </source>
</evidence>
<dbReference type="InterPro" id="IPR031283">
    <property type="entry name" value="AMIGO"/>
</dbReference>
<dbReference type="SMART" id="SM00365">
    <property type="entry name" value="LRR_SD22"/>
    <property type="match status" value="3"/>
</dbReference>
<dbReference type="SUPFAM" id="SSF52058">
    <property type="entry name" value="L domain-like"/>
    <property type="match status" value="1"/>
</dbReference>
<evidence type="ECO:0000256" key="5">
    <source>
        <dbReference type="ARBA" id="ARBA00022729"/>
    </source>
</evidence>
<dbReference type="OrthoDB" id="676979at2759"/>
<evidence type="ECO:0000256" key="1">
    <source>
        <dbReference type="ARBA" id="ARBA00004479"/>
    </source>
</evidence>
<dbReference type="InterPro" id="IPR001611">
    <property type="entry name" value="Leu-rich_rpt"/>
</dbReference>
<keyword evidence="17" id="KW-1185">Reference proteome</keyword>
<dbReference type="Gene3D" id="3.80.10.10">
    <property type="entry name" value="Ribonuclease Inhibitor"/>
    <property type="match status" value="1"/>
</dbReference>
<dbReference type="PROSITE" id="PS50835">
    <property type="entry name" value="IG_LIKE"/>
    <property type="match status" value="1"/>
</dbReference>
<keyword evidence="9 14" id="KW-0472">Membrane</keyword>
<keyword evidence="5" id="KW-0732">Signal</keyword>
<proteinExistence type="inferred from homology"/>
<evidence type="ECO:0000256" key="4">
    <source>
        <dbReference type="ARBA" id="ARBA00022692"/>
    </source>
</evidence>
<evidence type="ECO:0000259" key="15">
    <source>
        <dbReference type="PROSITE" id="PS50835"/>
    </source>
</evidence>
<dbReference type="InterPro" id="IPR003591">
    <property type="entry name" value="Leu-rich_rpt_typical-subtyp"/>
</dbReference>
<dbReference type="PROSITE" id="PS51450">
    <property type="entry name" value="LRR"/>
    <property type="match status" value="1"/>
</dbReference>
<dbReference type="GO" id="GO:0007155">
    <property type="term" value="P:cell adhesion"/>
    <property type="evidence" value="ECO:0007669"/>
    <property type="project" value="UniProtKB-KW"/>
</dbReference>
<evidence type="ECO:0000256" key="10">
    <source>
        <dbReference type="ARBA" id="ARBA00023157"/>
    </source>
</evidence>
<comment type="subcellular location">
    <subcellularLocation>
        <location evidence="1">Membrane</location>
        <topology evidence="1">Single-pass type I membrane protein</topology>
    </subcellularLocation>
</comment>
<feature type="domain" description="Ig-like" evidence="15">
    <location>
        <begin position="299"/>
        <end position="371"/>
    </location>
</feature>
<dbReference type="InterPro" id="IPR003599">
    <property type="entry name" value="Ig_sub"/>
</dbReference>
<evidence type="ECO:0000256" key="3">
    <source>
        <dbReference type="ARBA" id="ARBA00022614"/>
    </source>
</evidence>
<evidence type="ECO:0000256" key="7">
    <source>
        <dbReference type="ARBA" id="ARBA00022889"/>
    </source>
</evidence>
<evidence type="ECO:0000256" key="14">
    <source>
        <dbReference type="SAM" id="Phobius"/>
    </source>
</evidence>
<name>A0A401T3H5_CHIPU</name>
<dbReference type="InterPro" id="IPR007110">
    <property type="entry name" value="Ig-like_dom"/>
</dbReference>
<evidence type="ECO:0000313" key="17">
    <source>
        <dbReference type="Proteomes" id="UP000287033"/>
    </source>
</evidence>
<dbReference type="SMART" id="SM00369">
    <property type="entry name" value="LRR_TYP"/>
    <property type="match status" value="5"/>
</dbReference>
<keyword evidence="4 14" id="KW-0812">Transmembrane</keyword>
<dbReference type="SMART" id="SM00409">
    <property type="entry name" value="IG"/>
    <property type="match status" value="1"/>
</dbReference>
<dbReference type="InterPro" id="IPR036179">
    <property type="entry name" value="Ig-like_dom_sf"/>
</dbReference>
<comment type="similarity">
    <text evidence="2">Belongs to the immunoglobulin superfamily. AMIGO family.</text>
</comment>
<dbReference type="OMA" id="VFSDTPM"/>
<dbReference type="STRING" id="137246.A0A401T3H5"/>
<feature type="region of interest" description="Disordered" evidence="13">
    <location>
        <begin position="487"/>
        <end position="506"/>
    </location>
</feature>
<dbReference type="EMBL" id="BEZZ01000958">
    <property type="protein sequence ID" value="GCC37195.1"/>
    <property type="molecule type" value="Genomic_DNA"/>
</dbReference>
<keyword evidence="10" id="KW-1015">Disulfide bond</keyword>
<evidence type="ECO:0000256" key="6">
    <source>
        <dbReference type="ARBA" id="ARBA00022737"/>
    </source>
</evidence>
<dbReference type="PRINTS" id="PR00019">
    <property type="entry name" value="LEURICHRPT"/>
</dbReference>
<organism evidence="16 17">
    <name type="scientific">Chiloscyllium punctatum</name>
    <name type="common">Brownbanded bambooshark</name>
    <name type="synonym">Hemiscyllium punctatum</name>
    <dbReference type="NCBI Taxonomy" id="137246"/>
    <lineage>
        <taxon>Eukaryota</taxon>
        <taxon>Metazoa</taxon>
        <taxon>Chordata</taxon>
        <taxon>Craniata</taxon>
        <taxon>Vertebrata</taxon>
        <taxon>Chondrichthyes</taxon>
        <taxon>Elasmobranchii</taxon>
        <taxon>Galeomorphii</taxon>
        <taxon>Galeoidea</taxon>
        <taxon>Orectolobiformes</taxon>
        <taxon>Hemiscylliidae</taxon>
        <taxon>Chiloscyllium</taxon>
    </lineage>
</organism>
<keyword evidence="8 14" id="KW-1133">Transmembrane helix</keyword>
<evidence type="ECO:0000256" key="12">
    <source>
        <dbReference type="ARBA" id="ARBA00023319"/>
    </source>
</evidence>
<dbReference type="GO" id="GO:0016020">
    <property type="term" value="C:membrane"/>
    <property type="evidence" value="ECO:0007669"/>
    <property type="project" value="UniProtKB-SubCell"/>
</dbReference>
<feature type="region of interest" description="Disordered" evidence="13">
    <location>
        <begin position="423"/>
        <end position="444"/>
    </location>
</feature>
<evidence type="ECO:0000256" key="9">
    <source>
        <dbReference type="ARBA" id="ARBA00023136"/>
    </source>
</evidence>
<feature type="compositionally biased region" description="Low complexity" evidence="13">
    <location>
        <begin position="492"/>
        <end position="506"/>
    </location>
</feature>
<dbReference type="Gene3D" id="2.60.40.10">
    <property type="entry name" value="Immunoglobulins"/>
    <property type="match status" value="1"/>
</dbReference>
<dbReference type="GO" id="GO:0007420">
    <property type="term" value="P:brain development"/>
    <property type="evidence" value="ECO:0007669"/>
    <property type="project" value="TreeGrafter"/>
</dbReference>